<dbReference type="AlphaFoldDB" id="A0A165ZC03"/>
<feature type="non-terminal residue" evidence="1">
    <location>
        <position position="1"/>
    </location>
</feature>
<dbReference type="EMBL" id="KV417680">
    <property type="protein sequence ID" value="KZP10427.1"/>
    <property type="molecule type" value="Genomic_DNA"/>
</dbReference>
<protein>
    <submittedName>
        <fullName evidence="1">Uncharacterized protein</fullName>
    </submittedName>
</protein>
<feature type="non-terminal residue" evidence="1">
    <location>
        <position position="164"/>
    </location>
</feature>
<reference evidence="1 2" key="1">
    <citation type="journal article" date="2016" name="Mol. Biol. Evol.">
        <title>Comparative Genomics of Early-Diverging Mushroom-Forming Fungi Provides Insights into the Origins of Lignocellulose Decay Capabilities.</title>
        <authorList>
            <person name="Nagy L.G."/>
            <person name="Riley R."/>
            <person name="Tritt A."/>
            <person name="Adam C."/>
            <person name="Daum C."/>
            <person name="Floudas D."/>
            <person name="Sun H."/>
            <person name="Yadav J.S."/>
            <person name="Pangilinan J."/>
            <person name="Larsson K.H."/>
            <person name="Matsuura K."/>
            <person name="Barry K."/>
            <person name="Labutti K."/>
            <person name="Kuo R."/>
            <person name="Ohm R.A."/>
            <person name="Bhattacharya S.S."/>
            <person name="Shirouzu T."/>
            <person name="Yoshinaga Y."/>
            <person name="Martin F.M."/>
            <person name="Grigoriev I.V."/>
            <person name="Hibbett D.S."/>
        </authorList>
    </citation>
    <scope>NUCLEOTIDE SEQUENCE [LARGE SCALE GENOMIC DNA]</scope>
    <source>
        <strain evidence="1 2">CBS 109695</strain>
    </source>
</reference>
<gene>
    <name evidence="1" type="ORF">FIBSPDRAFT_698212</name>
</gene>
<name>A0A165ZC03_9AGAM</name>
<evidence type="ECO:0000313" key="2">
    <source>
        <dbReference type="Proteomes" id="UP000076532"/>
    </source>
</evidence>
<dbReference type="Proteomes" id="UP000076532">
    <property type="component" value="Unassembled WGS sequence"/>
</dbReference>
<dbReference type="OrthoDB" id="3250313at2759"/>
<proteinExistence type="predicted"/>
<evidence type="ECO:0000313" key="1">
    <source>
        <dbReference type="EMBL" id="KZP10427.1"/>
    </source>
</evidence>
<organism evidence="1 2">
    <name type="scientific">Athelia psychrophila</name>
    <dbReference type="NCBI Taxonomy" id="1759441"/>
    <lineage>
        <taxon>Eukaryota</taxon>
        <taxon>Fungi</taxon>
        <taxon>Dikarya</taxon>
        <taxon>Basidiomycota</taxon>
        <taxon>Agaricomycotina</taxon>
        <taxon>Agaricomycetes</taxon>
        <taxon>Agaricomycetidae</taxon>
        <taxon>Atheliales</taxon>
        <taxon>Atheliaceae</taxon>
        <taxon>Athelia</taxon>
    </lineage>
</organism>
<keyword evidence="2" id="KW-1185">Reference proteome</keyword>
<sequence length="164" mass="19439">DEDALPDWIEEAMPHLMAMCHDMHWTSLLLKWVELERQLGFLKSRTNQLSTTSRPAQIGIWLHNSRPWNGMPFIGPNVVEDYSISWWLWWRSLQPTWRVVSLSRNLRDSTGEFTWQETRKGSASGFYLVILSLGWWRQGLGEDREAEWWCGDAMKDVEWVLDQM</sequence>
<accession>A0A165ZC03</accession>